<reference evidence="1" key="3">
    <citation type="submission" date="2025-09" db="UniProtKB">
        <authorList>
            <consortium name="Ensembl"/>
        </authorList>
    </citation>
    <scope>IDENTIFICATION</scope>
</reference>
<reference evidence="1" key="1">
    <citation type="submission" date="2020-03" db="EMBL/GenBank/DDBJ databases">
        <title>Melopsittacus undulatus (budgerigar) genome, bMelUnd1, maternal haplotype with Z.</title>
        <authorList>
            <person name="Gedman G."/>
            <person name="Mountcastle J."/>
            <person name="Haase B."/>
            <person name="Formenti G."/>
            <person name="Wright T."/>
            <person name="Apodaca J."/>
            <person name="Pelan S."/>
            <person name="Chow W."/>
            <person name="Rhie A."/>
            <person name="Howe K."/>
            <person name="Fedrigo O."/>
            <person name="Jarvis E.D."/>
        </authorList>
    </citation>
    <scope>NUCLEOTIDE SEQUENCE [LARGE SCALE GENOMIC DNA]</scope>
</reference>
<keyword evidence="2" id="KW-1185">Reference proteome</keyword>
<evidence type="ECO:0000313" key="2">
    <source>
        <dbReference type="Proteomes" id="UP000694405"/>
    </source>
</evidence>
<sequence length="112" mass="12927">MNPGEKQCFSHVLCLISGFHRSKTYYFIKHIWVIFPIISVRYKWKFPVERGILTRSYQVLPNFPDSIPAVEGKFSYISVVGRTYPVDVVLGQGLIIHCFGTCYSTKCFIDIN</sequence>
<reference evidence="1" key="2">
    <citation type="submission" date="2025-08" db="UniProtKB">
        <authorList>
            <consortium name="Ensembl"/>
        </authorList>
    </citation>
    <scope>IDENTIFICATION</scope>
</reference>
<dbReference type="AlphaFoldDB" id="A0A8C6JSG1"/>
<protein>
    <submittedName>
        <fullName evidence="1">Uncharacterized protein</fullName>
    </submittedName>
</protein>
<name>A0A8C6JSG1_MELUD</name>
<accession>A0A8C6JSG1</accession>
<proteinExistence type="predicted"/>
<organism evidence="1 2">
    <name type="scientific">Melopsittacus undulatus</name>
    <name type="common">Budgerigar</name>
    <name type="synonym">Psittacus undulatus</name>
    <dbReference type="NCBI Taxonomy" id="13146"/>
    <lineage>
        <taxon>Eukaryota</taxon>
        <taxon>Metazoa</taxon>
        <taxon>Chordata</taxon>
        <taxon>Craniata</taxon>
        <taxon>Vertebrata</taxon>
        <taxon>Euteleostomi</taxon>
        <taxon>Archelosauria</taxon>
        <taxon>Archosauria</taxon>
        <taxon>Dinosauria</taxon>
        <taxon>Saurischia</taxon>
        <taxon>Theropoda</taxon>
        <taxon>Coelurosauria</taxon>
        <taxon>Aves</taxon>
        <taxon>Neognathae</taxon>
        <taxon>Neoaves</taxon>
        <taxon>Telluraves</taxon>
        <taxon>Australaves</taxon>
        <taxon>Psittaciformes</taxon>
        <taxon>Psittaculidae</taxon>
        <taxon>Melopsittacus</taxon>
    </lineage>
</organism>
<dbReference type="Proteomes" id="UP000694405">
    <property type="component" value="Chromosome Z"/>
</dbReference>
<dbReference type="Ensembl" id="ENSMUNT00000020194.2">
    <property type="protein sequence ID" value="ENSMUNP00000017568.1"/>
    <property type="gene ID" value="ENSMUNG00000013494.2"/>
</dbReference>
<evidence type="ECO:0000313" key="1">
    <source>
        <dbReference type="Ensembl" id="ENSMUNP00000017568.1"/>
    </source>
</evidence>